<dbReference type="OrthoDB" id="2970668at2759"/>
<sequence>MSSENITLPSFATLCQSLNVPHPSSELGSLVQPNTGRIALLYTSPPVLVIGSNGYQCIQGPLNYDQQWLLQGRASGFVLKNLRPGNYCEMGKQPTEWAPEHDAVRCRINTSTSTEPGQSCFVWNVRRIHFSPSTDAPKAQGNFFRVYLHRPEGDNHSRIPVLSTVPFISADLTDIALGLPGVSIARILAKEPDILVNANSLRSVIPYPQSVNTTSTIKVEIKIIGYHKLALAVIPVECSHGILSHLGLAKSVAYVFRQLICQRDKENQPQCLSEMYMRLVALYLVDPSVEFAPAANKNEPASLVHQWVKP</sequence>
<evidence type="ECO:0000313" key="1">
    <source>
        <dbReference type="EMBL" id="KAG7441006.1"/>
    </source>
</evidence>
<dbReference type="GeneID" id="66100777"/>
<organism evidence="1 2">
    <name type="scientific">Guyanagaster necrorhizus</name>
    <dbReference type="NCBI Taxonomy" id="856835"/>
    <lineage>
        <taxon>Eukaryota</taxon>
        <taxon>Fungi</taxon>
        <taxon>Dikarya</taxon>
        <taxon>Basidiomycota</taxon>
        <taxon>Agaricomycotina</taxon>
        <taxon>Agaricomycetes</taxon>
        <taxon>Agaricomycetidae</taxon>
        <taxon>Agaricales</taxon>
        <taxon>Marasmiineae</taxon>
        <taxon>Physalacriaceae</taxon>
        <taxon>Guyanagaster</taxon>
    </lineage>
</organism>
<accession>A0A9P8AMS1</accession>
<dbReference type="RefSeq" id="XP_043034506.1">
    <property type="nucleotide sequence ID" value="XM_043178486.1"/>
</dbReference>
<dbReference type="AlphaFoldDB" id="A0A9P8AMS1"/>
<comment type="caution">
    <text evidence="1">The sequence shown here is derived from an EMBL/GenBank/DDBJ whole genome shotgun (WGS) entry which is preliminary data.</text>
</comment>
<reference evidence="1" key="1">
    <citation type="submission" date="2020-11" db="EMBL/GenBank/DDBJ databases">
        <title>Adaptations for nitrogen fixation in a non-lichenized fungal sporocarp promotes dispersal by wood-feeding termites.</title>
        <authorList>
            <consortium name="DOE Joint Genome Institute"/>
            <person name="Koch R.A."/>
            <person name="Yoon G."/>
            <person name="Arayal U."/>
            <person name="Lail K."/>
            <person name="Amirebrahimi M."/>
            <person name="Labutti K."/>
            <person name="Lipzen A."/>
            <person name="Riley R."/>
            <person name="Barry K."/>
            <person name="Henrissat B."/>
            <person name="Grigoriev I.V."/>
            <person name="Herr J.R."/>
            <person name="Aime M.C."/>
        </authorList>
    </citation>
    <scope>NUCLEOTIDE SEQUENCE</scope>
    <source>
        <strain evidence="1">MCA 3950</strain>
    </source>
</reference>
<keyword evidence="2" id="KW-1185">Reference proteome</keyword>
<dbReference type="EMBL" id="MU250564">
    <property type="protein sequence ID" value="KAG7441006.1"/>
    <property type="molecule type" value="Genomic_DNA"/>
</dbReference>
<name>A0A9P8AMS1_9AGAR</name>
<evidence type="ECO:0000313" key="2">
    <source>
        <dbReference type="Proteomes" id="UP000812287"/>
    </source>
</evidence>
<proteinExistence type="predicted"/>
<dbReference type="Proteomes" id="UP000812287">
    <property type="component" value="Unassembled WGS sequence"/>
</dbReference>
<protein>
    <submittedName>
        <fullName evidence="1">Uncharacterized protein</fullName>
    </submittedName>
</protein>
<gene>
    <name evidence="1" type="ORF">BT62DRAFT_1046595</name>
</gene>